<dbReference type="SUPFAM" id="SSF54106">
    <property type="entry name" value="LysM domain"/>
    <property type="match status" value="1"/>
</dbReference>
<sequence length="327" mass="37555">MSQYNNIFISREDFLDYKTKGIPYTGFVIGEGYAYVQYQDYYEDTDGTVIDMNDNILPYQICIPNIVQIQCIDTSKEMIKKSLRGLFSKNGCARYVVCEGDTLVYIAEMFDVTVEELKRWNDLSSEYSISTGQRLLIIDITERRIIDIPRQVYHGEIKELRGLAAFEMDINSPSSNILGEGLRLFTKFFYDGVNAPVIWITGHTLGGFSQTPQERAQAFMDFAPTAFIGGTLRILGPCSKINSGLNGYNAYVKSSMYKQNLYKPKGQGWQKEAGKMFQQAKQRFKMSEEGVSFIDMIETFNFWNDTSEEHFNWYKTSTDTLNNKNNK</sequence>
<dbReference type="OrthoDB" id="1023517at2"/>
<dbReference type="InterPro" id="IPR036779">
    <property type="entry name" value="LysM_dom_sf"/>
</dbReference>
<accession>A0A380ZBD9</accession>
<dbReference type="EMBL" id="UFSX01000002">
    <property type="protein sequence ID" value="SUV43971.1"/>
    <property type="molecule type" value="Genomic_DNA"/>
</dbReference>
<evidence type="ECO:0000259" key="1">
    <source>
        <dbReference type="PROSITE" id="PS51782"/>
    </source>
</evidence>
<organism evidence="2 3">
    <name type="scientific">Bacteroides eggerthii</name>
    <dbReference type="NCBI Taxonomy" id="28111"/>
    <lineage>
        <taxon>Bacteria</taxon>
        <taxon>Pseudomonadati</taxon>
        <taxon>Bacteroidota</taxon>
        <taxon>Bacteroidia</taxon>
        <taxon>Bacteroidales</taxon>
        <taxon>Bacteroidaceae</taxon>
        <taxon>Bacteroides</taxon>
    </lineage>
</organism>
<dbReference type="CDD" id="cd00118">
    <property type="entry name" value="LysM"/>
    <property type="match status" value="1"/>
</dbReference>
<dbReference type="GeneID" id="93071974"/>
<protein>
    <submittedName>
        <fullName evidence="2">Peptidoglycan-binding lysin domain</fullName>
    </submittedName>
</protein>
<dbReference type="SMART" id="SM00257">
    <property type="entry name" value="LysM"/>
    <property type="match status" value="1"/>
</dbReference>
<dbReference type="InterPro" id="IPR018392">
    <property type="entry name" value="LysM"/>
</dbReference>
<name>A0A380ZBD9_9BACE</name>
<gene>
    <name evidence="2" type="ORF">NCTC11155_03381</name>
</gene>
<evidence type="ECO:0000313" key="2">
    <source>
        <dbReference type="EMBL" id="SUV43971.1"/>
    </source>
</evidence>
<dbReference type="AlphaFoldDB" id="A0A380ZBD9"/>
<reference evidence="2 3" key="1">
    <citation type="submission" date="2018-06" db="EMBL/GenBank/DDBJ databases">
        <authorList>
            <consortium name="Pathogen Informatics"/>
            <person name="Doyle S."/>
        </authorList>
    </citation>
    <scope>NUCLEOTIDE SEQUENCE [LARGE SCALE GENOMIC DNA]</scope>
    <source>
        <strain evidence="2 3">NCTC11155</strain>
    </source>
</reference>
<dbReference type="Pfam" id="PF01476">
    <property type="entry name" value="LysM"/>
    <property type="match status" value="1"/>
</dbReference>
<dbReference type="Proteomes" id="UP000254424">
    <property type="component" value="Unassembled WGS sequence"/>
</dbReference>
<dbReference type="RefSeq" id="WP_004288780.1">
    <property type="nucleotide sequence ID" value="NZ_CABKNQ010000020.1"/>
</dbReference>
<feature type="domain" description="LysM" evidence="1">
    <location>
        <begin position="93"/>
        <end position="137"/>
    </location>
</feature>
<evidence type="ECO:0000313" key="3">
    <source>
        <dbReference type="Proteomes" id="UP000254424"/>
    </source>
</evidence>
<dbReference type="PROSITE" id="PS51782">
    <property type="entry name" value="LYSM"/>
    <property type="match status" value="1"/>
</dbReference>
<dbReference type="STRING" id="483216.BACEGG_00499"/>
<proteinExistence type="predicted"/>
<dbReference type="Gene3D" id="3.10.350.10">
    <property type="entry name" value="LysM domain"/>
    <property type="match status" value="1"/>
</dbReference>